<dbReference type="GO" id="GO:0019005">
    <property type="term" value="C:SCF ubiquitin ligase complex"/>
    <property type="evidence" value="ECO:0007669"/>
    <property type="project" value="TreeGrafter"/>
</dbReference>
<gene>
    <name evidence="3" type="primary">LOC112692593</name>
</gene>
<feature type="region of interest" description="Disordered" evidence="1">
    <location>
        <begin position="109"/>
        <end position="135"/>
    </location>
</feature>
<dbReference type="GO" id="GO:0031146">
    <property type="term" value="P:SCF-dependent proteasomal ubiquitin-dependent protein catabolic process"/>
    <property type="evidence" value="ECO:0007669"/>
    <property type="project" value="TreeGrafter"/>
</dbReference>
<dbReference type="AlphaFoldDB" id="A0A8B8GKZ1"/>
<dbReference type="PANTHER" id="PTHR13318">
    <property type="entry name" value="PARTNER OF PAIRED, ISOFORM B-RELATED"/>
    <property type="match status" value="1"/>
</dbReference>
<dbReference type="Proteomes" id="UP000694846">
    <property type="component" value="Unplaced"/>
</dbReference>
<reference evidence="3" key="1">
    <citation type="submission" date="2025-08" db="UniProtKB">
        <authorList>
            <consortium name="RefSeq"/>
        </authorList>
    </citation>
    <scope>IDENTIFICATION</scope>
    <source>
        <tissue evidence="3">Whole body</tissue>
    </source>
</reference>
<organism evidence="2 3">
    <name type="scientific">Sipha flava</name>
    <name type="common">yellow sugarcane aphid</name>
    <dbReference type="NCBI Taxonomy" id="143950"/>
    <lineage>
        <taxon>Eukaryota</taxon>
        <taxon>Metazoa</taxon>
        <taxon>Ecdysozoa</taxon>
        <taxon>Arthropoda</taxon>
        <taxon>Hexapoda</taxon>
        <taxon>Insecta</taxon>
        <taxon>Pterygota</taxon>
        <taxon>Neoptera</taxon>
        <taxon>Paraneoptera</taxon>
        <taxon>Hemiptera</taxon>
        <taxon>Sternorrhyncha</taxon>
        <taxon>Aphidomorpha</taxon>
        <taxon>Aphidoidea</taxon>
        <taxon>Aphididae</taxon>
        <taxon>Sipha</taxon>
    </lineage>
</organism>
<evidence type="ECO:0000313" key="2">
    <source>
        <dbReference type="Proteomes" id="UP000694846"/>
    </source>
</evidence>
<name>A0A8B8GKZ1_9HEMI</name>
<dbReference type="InterPro" id="IPR032675">
    <property type="entry name" value="LRR_dom_sf"/>
</dbReference>
<dbReference type="OrthoDB" id="550575at2759"/>
<dbReference type="RefSeq" id="XP_025423102.1">
    <property type="nucleotide sequence ID" value="XM_025567317.1"/>
</dbReference>
<proteinExistence type="predicted"/>
<dbReference type="GeneID" id="112692593"/>
<feature type="compositionally biased region" description="Acidic residues" evidence="1">
    <location>
        <begin position="111"/>
        <end position="120"/>
    </location>
</feature>
<dbReference type="SUPFAM" id="SSF52047">
    <property type="entry name" value="RNI-like"/>
    <property type="match status" value="1"/>
</dbReference>
<feature type="compositionally biased region" description="Basic and acidic residues" evidence="1">
    <location>
        <begin position="121"/>
        <end position="131"/>
    </location>
</feature>
<keyword evidence="2" id="KW-1185">Reference proteome</keyword>
<evidence type="ECO:0000313" key="3">
    <source>
        <dbReference type="RefSeq" id="XP_025423102.1"/>
    </source>
</evidence>
<dbReference type="Gene3D" id="3.80.10.10">
    <property type="entry name" value="Ribonuclease Inhibitor"/>
    <property type="match status" value="1"/>
</dbReference>
<sequence>MGEISGSCSKCVFDRLPPEMIRFIFRKQSTDDLLQASATTDRLHRVAQHHMYLSEGALLMRGGQDTAATVTRTYDVRNVTSLYLVDVFDFDRDVPRQFWPHRDGSIFERADDSDEEDTDDRDDRHGGEGDGRPVPLEVLHVGYAKPVAYGDLMSGGLRRLLRSVRAKRLCFSNVLMAADDVADVVSATLEAGGHDEWPPVLRCSHDRADDAQVLDLLDVVECTCAGLLAEFRVTVRRPAPRSYAVYPMSSLATAANDDEELDAAAAEAAAAVNAELPEDLLALIAADCSGLGASAYRRLVTACRQLRKLSMRAARQVDDEGFEAVAGMPTLQHLDMDGMVNVTSDGLLNGLQKANGLQTLGLSECPYVTDDVLRRVGELRQLHRLRLDLTECDKTTAAGVLDMLTGCERLQELHLTLPLNADYVNAAAGAASLPQLRVFRLEFERLSFQDHLDNQPADGDWQRTLTTRFRDDVDIQVWQTYTKISVSVD</sequence>
<protein>
    <submittedName>
        <fullName evidence="3">Uncharacterized protein LOC112692593</fullName>
    </submittedName>
</protein>
<accession>A0A8B8GKZ1</accession>
<evidence type="ECO:0000256" key="1">
    <source>
        <dbReference type="SAM" id="MobiDB-lite"/>
    </source>
</evidence>